<dbReference type="CTD" id="40020"/>
<feature type="transmembrane region" description="Helical" evidence="14">
    <location>
        <begin position="453"/>
        <end position="474"/>
    </location>
</feature>
<feature type="region of interest" description="Disordered" evidence="13">
    <location>
        <begin position="549"/>
        <end position="631"/>
    </location>
</feature>
<dbReference type="PANTHER" id="PTHR24229:SF40">
    <property type="entry name" value="ALLATOSTATIN C RECEPTOR 1-RELATED"/>
    <property type="match status" value="1"/>
</dbReference>
<evidence type="ECO:0000256" key="1">
    <source>
        <dbReference type="ARBA" id="ARBA00004651"/>
    </source>
</evidence>
<evidence type="ECO:0000256" key="14">
    <source>
        <dbReference type="SAM" id="Phobius"/>
    </source>
</evidence>
<feature type="domain" description="G-protein coupled receptors family 1 profile" evidence="15">
    <location>
        <begin position="258"/>
        <end position="515"/>
    </location>
</feature>
<keyword evidence="10" id="KW-0325">Glycoprotein</keyword>
<dbReference type="KEGG" id="mde:101887217"/>
<reference evidence="17" key="1">
    <citation type="submission" date="2025-08" db="UniProtKB">
        <authorList>
            <consortium name="RefSeq"/>
        </authorList>
    </citation>
    <scope>IDENTIFICATION</scope>
    <source>
        <strain evidence="17">Aabys</strain>
        <tissue evidence="17">Whole body</tissue>
    </source>
</reference>
<dbReference type="AlphaFoldDB" id="A0A9J7CMV7"/>
<evidence type="ECO:0000259" key="15">
    <source>
        <dbReference type="PROSITE" id="PS50262"/>
    </source>
</evidence>
<feature type="transmembrane region" description="Helical" evidence="14">
    <location>
        <begin position="494"/>
        <end position="518"/>
    </location>
</feature>
<dbReference type="CDD" id="cd15094">
    <property type="entry name" value="7tmA_AstC_insect"/>
    <property type="match status" value="1"/>
</dbReference>
<evidence type="ECO:0000256" key="2">
    <source>
        <dbReference type="ARBA" id="ARBA00010663"/>
    </source>
</evidence>
<dbReference type="SMART" id="SM01381">
    <property type="entry name" value="7TM_GPCR_Srsx"/>
    <property type="match status" value="1"/>
</dbReference>
<feature type="transmembrane region" description="Helical" evidence="14">
    <location>
        <begin position="279"/>
        <end position="303"/>
    </location>
</feature>
<evidence type="ECO:0000256" key="10">
    <source>
        <dbReference type="ARBA" id="ARBA00023180"/>
    </source>
</evidence>
<evidence type="ECO:0000256" key="8">
    <source>
        <dbReference type="ARBA" id="ARBA00023157"/>
    </source>
</evidence>
<sequence length="664" mass="73832">MMATKTKTKDRKHVYNQQLSFTKRRSCTPKRWCSSRCERRGWWCLIVAVNLLSCCSWSLAIQPTMAEMEMHVVDGGEGEPLGSTHQGSNTKSFIMKSTGNTTGVVAATKGHIAVAQSIVGDLEIPGTTRDVRGGSNESINNNFGRLHKQHNKEAKVSLKFSTSAIEEDVAATEPQRNGIATMEMNEMKGYTNTTATTTMDTATTISSGTTTTLPWDLNHTLGLTENAFHQECMENRNSLAHVFTVALYSVVCVVGLFGNTLVIWVVFRFSKMQTVTNIYILNLAIADECFLIGIPFLLYTMRICSWKFGEYMCKAYMVSTSITQFTSSIFLLIMAADRYLAVCHPIESPRYRTLRIAKLVSMIAWITSAILMMPVILFASTIRQEDGINYSCNIDWPEVYKKHSGTTFILYTFLLGFATPLCFILVFYYLVIKKLRSVQQKHKSKEKKRSHRKVTRLVLTVITVYIFCWLPHWVSQVSLINSFVGQRELTRVEILLFLLFGCLAYSNSAMNPILYAFLSDNFRKSFTKAFSCMTSHEVEAQLINENSVVTHKRTGSGAKQRKGSRRVSVPKTGPSPQQNNCFLAPTIVHNSGGGSSSGTSGTSASTATTATDKSSSNSQQQPRKEINGGVICTTTKDGEKITLVVNQDGEGEERVGVAEDQTNV</sequence>
<evidence type="ECO:0000256" key="11">
    <source>
        <dbReference type="ARBA" id="ARBA00023224"/>
    </source>
</evidence>
<keyword evidence="7 14" id="KW-0472">Membrane</keyword>
<dbReference type="GO" id="GO:0042277">
    <property type="term" value="F:peptide binding"/>
    <property type="evidence" value="ECO:0007669"/>
    <property type="project" value="TreeGrafter"/>
</dbReference>
<dbReference type="Proteomes" id="UP001652621">
    <property type="component" value="Unplaced"/>
</dbReference>
<evidence type="ECO:0000256" key="6">
    <source>
        <dbReference type="ARBA" id="ARBA00023040"/>
    </source>
</evidence>
<dbReference type="GeneID" id="101887217"/>
<keyword evidence="9 12" id="KW-0675">Receptor</keyword>
<dbReference type="FunFam" id="1.20.1070.10:FF:000231">
    <property type="entry name" value="Allatostatin C receptor 1"/>
    <property type="match status" value="1"/>
</dbReference>
<feature type="transmembrane region" description="Helical" evidence="14">
    <location>
        <begin position="408"/>
        <end position="432"/>
    </location>
</feature>
<dbReference type="SUPFAM" id="SSF81321">
    <property type="entry name" value="Family A G protein-coupled receptor-like"/>
    <property type="match status" value="1"/>
</dbReference>
<dbReference type="Pfam" id="PF00001">
    <property type="entry name" value="7tm_1"/>
    <property type="match status" value="1"/>
</dbReference>
<dbReference type="InterPro" id="IPR000586">
    <property type="entry name" value="Somatstn_rcpt"/>
</dbReference>
<comment type="similarity">
    <text evidence="2 12">Belongs to the G-protein coupled receptor 1 family.</text>
</comment>
<feature type="transmembrane region" description="Helical" evidence="14">
    <location>
        <begin position="356"/>
        <end position="379"/>
    </location>
</feature>
<keyword evidence="8" id="KW-1015">Disulfide bond</keyword>
<dbReference type="GO" id="GO:0005886">
    <property type="term" value="C:plasma membrane"/>
    <property type="evidence" value="ECO:0007669"/>
    <property type="project" value="UniProtKB-SubCell"/>
</dbReference>
<proteinExistence type="inferred from homology"/>
<evidence type="ECO:0000256" key="4">
    <source>
        <dbReference type="ARBA" id="ARBA00022692"/>
    </source>
</evidence>
<feature type="compositionally biased region" description="Basic residues" evidence="13">
    <location>
        <begin position="550"/>
        <end position="565"/>
    </location>
</feature>
<dbReference type="GO" id="GO:0043005">
    <property type="term" value="C:neuron projection"/>
    <property type="evidence" value="ECO:0007669"/>
    <property type="project" value="TreeGrafter"/>
</dbReference>
<keyword evidence="5 14" id="KW-1133">Transmembrane helix</keyword>
<dbReference type="InterPro" id="IPR017452">
    <property type="entry name" value="GPCR_Rhodpsn_7TM"/>
</dbReference>
<evidence type="ECO:0000256" key="13">
    <source>
        <dbReference type="SAM" id="MobiDB-lite"/>
    </source>
</evidence>
<organism evidence="16 17">
    <name type="scientific">Musca domestica</name>
    <name type="common">House fly</name>
    <dbReference type="NCBI Taxonomy" id="7370"/>
    <lineage>
        <taxon>Eukaryota</taxon>
        <taxon>Metazoa</taxon>
        <taxon>Ecdysozoa</taxon>
        <taxon>Arthropoda</taxon>
        <taxon>Hexapoda</taxon>
        <taxon>Insecta</taxon>
        <taxon>Pterygota</taxon>
        <taxon>Neoptera</taxon>
        <taxon>Endopterygota</taxon>
        <taxon>Diptera</taxon>
        <taxon>Brachycera</taxon>
        <taxon>Muscomorpha</taxon>
        <taxon>Muscoidea</taxon>
        <taxon>Muscidae</taxon>
        <taxon>Musca</taxon>
    </lineage>
</organism>
<evidence type="ECO:0000256" key="5">
    <source>
        <dbReference type="ARBA" id="ARBA00022989"/>
    </source>
</evidence>
<evidence type="ECO:0000256" key="3">
    <source>
        <dbReference type="ARBA" id="ARBA00022475"/>
    </source>
</evidence>
<keyword evidence="3" id="KW-1003">Cell membrane</keyword>
<dbReference type="PANTHER" id="PTHR24229">
    <property type="entry name" value="NEUROPEPTIDES RECEPTOR"/>
    <property type="match status" value="1"/>
</dbReference>
<comment type="subcellular location">
    <subcellularLocation>
        <location evidence="1">Cell membrane</location>
        <topology evidence="1">Multi-pass membrane protein</topology>
    </subcellularLocation>
</comment>
<feature type="transmembrane region" description="Helical" evidence="14">
    <location>
        <begin position="245"/>
        <end position="267"/>
    </location>
</feature>
<dbReference type="InterPro" id="IPR000276">
    <property type="entry name" value="GPCR_Rhodpsn"/>
</dbReference>
<accession>A0A9J7CMV7</accession>
<protein>
    <submittedName>
        <fullName evidence="17">Somatostatin receptor type 3</fullName>
    </submittedName>
</protein>
<name>A0A9J7CMV7_MUSDO</name>
<dbReference type="PROSITE" id="PS00237">
    <property type="entry name" value="G_PROTEIN_RECEP_F1_1"/>
    <property type="match status" value="1"/>
</dbReference>
<evidence type="ECO:0000256" key="9">
    <source>
        <dbReference type="ARBA" id="ARBA00023170"/>
    </source>
</evidence>
<keyword evidence="11 12" id="KW-0807">Transducer</keyword>
<evidence type="ECO:0000256" key="12">
    <source>
        <dbReference type="RuleBase" id="RU000688"/>
    </source>
</evidence>
<dbReference type="OrthoDB" id="6076970at2759"/>
<dbReference type="PRINTS" id="PR00246">
    <property type="entry name" value="SOMATOSTATNR"/>
</dbReference>
<dbReference type="RefSeq" id="XP_005179254.2">
    <property type="nucleotide sequence ID" value="XM_005179197.4"/>
</dbReference>
<dbReference type="VEuPathDB" id="VectorBase:MDOMA2_009387"/>
<evidence type="ECO:0000256" key="7">
    <source>
        <dbReference type="ARBA" id="ARBA00023136"/>
    </source>
</evidence>
<feature type="transmembrane region" description="Helical" evidence="14">
    <location>
        <begin position="315"/>
        <end position="335"/>
    </location>
</feature>
<dbReference type="Gene3D" id="1.20.1070.10">
    <property type="entry name" value="Rhodopsin 7-helix transmembrane proteins"/>
    <property type="match status" value="1"/>
</dbReference>
<dbReference type="GO" id="GO:0004994">
    <property type="term" value="F:somatostatin receptor activity"/>
    <property type="evidence" value="ECO:0007669"/>
    <property type="project" value="InterPro"/>
</dbReference>
<evidence type="ECO:0000313" key="16">
    <source>
        <dbReference type="Proteomes" id="UP001652621"/>
    </source>
</evidence>
<evidence type="ECO:0000313" key="17">
    <source>
        <dbReference type="RefSeq" id="XP_005179254.2"/>
    </source>
</evidence>
<dbReference type="PROSITE" id="PS50262">
    <property type="entry name" value="G_PROTEIN_RECEP_F1_2"/>
    <property type="match status" value="1"/>
</dbReference>
<feature type="compositionally biased region" description="Low complexity" evidence="13">
    <location>
        <begin position="597"/>
        <end position="618"/>
    </location>
</feature>
<feature type="transmembrane region" description="Helical" evidence="14">
    <location>
        <begin position="41"/>
        <end position="60"/>
    </location>
</feature>
<feature type="region of interest" description="Disordered" evidence="13">
    <location>
        <begin position="645"/>
        <end position="664"/>
    </location>
</feature>
<keyword evidence="4 12" id="KW-0812">Transmembrane</keyword>
<gene>
    <name evidence="17" type="primary">LOC101887217</name>
</gene>
<keyword evidence="16" id="KW-1185">Reference proteome</keyword>
<keyword evidence="6 12" id="KW-0297">G-protein coupled receptor</keyword>
<dbReference type="PRINTS" id="PR00237">
    <property type="entry name" value="GPCRRHODOPSN"/>
</dbReference>